<sequence length="136" mass="15621">MTKVNSILIIDDDDVSNFIYKRVIESTKAANKITTFVRAREALEYLEETAKSAPGDFPDIIFLDINMPVMNGWQFLEQYQSSFQSKLGKRPLLCMLSSSVYQEDISKAYTYADVKEYISKPLTSQIMTNLLQKHFS</sequence>
<dbReference type="Pfam" id="PF00072">
    <property type="entry name" value="Response_reg"/>
    <property type="match status" value="1"/>
</dbReference>
<accession>A0A937FVM7</accession>
<comment type="caution">
    <text evidence="3">The sequence shown here is derived from an EMBL/GenBank/DDBJ whole genome shotgun (WGS) entry which is preliminary data.</text>
</comment>
<dbReference type="EMBL" id="JAEUGD010000004">
    <property type="protein sequence ID" value="MBL6445313.1"/>
    <property type="molecule type" value="Genomic_DNA"/>
</dbReference>
<organism evidence="3 4">
    <name type="scientific">Fulvivirga marina</name>
    <dbReference type="NCBI Taxonomy" id="2494733"/>
    <lineage>
        <taxon>Bacteria</taxon>
        <taxon>Pseudomonadati</taxon>
        <taxon>Bacteroidota</taxon>
        <taxon>Cytophagia</taxon>
        <taxon>Cytophagales</taxon>
        <taxon>Fulvivirgaceae</taxon>
        <taxon>Fulvivirga</taxon>
    </lineage>
</organism>
<dbReference type="SUPFAM" id="SSF52172">
    <property type="entry name" value="CheY-like"/>
    <property type="match status" value="1"/>
</dbReference>
<feature type="domain" description="Response regulatory" evidence="2">
    <location>
        <begin position="6"/>
        <end position="135"/>
    </location>
</feature>
<dbReference type="RefSeq" id="WP_202854846.1">
    <property type="nucleotide sequence ID" value="NZ_JAEUGD010000004.1"/>
</dbReference>
<dbReference type="SMART" id="SM00448">
    <property type="entry name" value="REC"/>
    <property type="match status" value="1"/>
</dbReference>
<dbReference type="PROSITE" id="PS50110">
    <property type="entry name" value="RESPONSE_REGULATORY"/>
    <property type="match status" value="1"/>
</dbReference>
<dbReference type="InterPro" id="IPR011006">
    <property type="entry name" value="CheY-like_superfamily"/>
</dbReference>
<dbReference type="Proteomes" id="UP000614216">
    <property type="component" value="Unassembled WGS sequence"/>
</dbReference>
<evidence type="ECO:0000256" key="1">
    <source>
        <dbReference type="PROSITE-ProRule" id="PRU00169"/>
    </source>
</evidence>
<keyword evidence="1" id="KW-0597">Phosphoprotein</keyword>
<feature type="modified residue" description="4-aspartylphosphate" evidence="1">
    <location>
        <position position="64"/>
    </location>
</feature>
<dbReference type="PANTHER" id="PTHR44520">
    <property type="entry name" value="RESPONSE REGULATOR RCP1-RELATED"/>
    <property type="match status" value="1"/>
</dbReference>
<protein>
    <submittedName>
        <fullName evidence="3">Response regulator</fullName>
    </submittedName>
</protein>
<keyword evidence="4" id="KW-1185">Reference proteome</keyword>
<name>A0A937FVM7_9BACT</name>
<evidence type="ECO:0000313" key="3">
    <source>
        <dbReference type="EMBL" id="MBL6445313.1"/>
    </source>
</evidence>
<dbReference type="GO" id="GO:0000160">
    <property type="term" value="P:phosphorelay signal transduction system"/>
    <property type="evidence" value="ECO:0007669"/>
    <property type="project" value="InterPro"/>
</dbReference>
<reference evidence="3" key="1">
    <citation type="submission" date="2021-01" db="EMBL/GenBank/DDBJ databases">
        <title>Fulvivirga kasyanovii gen. nov., sp nov., a novel member of the phylum Bacteroidetes isolated from seawater in a mussel farm.</title>
        <authorList>
            <person name="Zhao L.-H."/>
            <person name="Wang Z.-J."/>
        </authorList>
    </citation>
    <scope>NUCLEOTIDE SEQUENCE</scope>
    <source>
        <strain evidence="3">29W222</strain>
    </source>
</reference>
<dbReference type="Gene3D" id="3.40.50.2300">
    <property type="match status" value="1"/>
</dbReference>
<dbReference type="PANTHER" id="PTHR44520:SF2">
    <property type="entry name" value="RESPONSE REGULATOR RCP1"/>
    <property type="match status" value="1"/>
</dbReference>
<evidence type="ECO:0000313" key="4">
    <source>
        <dbReference type="Proteomes" id="UP000614216"/>
    </source>
</evidence>
<dbReference type="AlphaFoldDB" id="A0A937FVM7"/>
<evidence type="ECO:0000259" key="2">
    <source>
        <dbReference type="PROSITE" id="PS50110"/>
    </source>
</evidence>
<dbReference type="InterPro" id="IPR052893">
    <property type="entry name" value="TCS_response_regulator"/>
</dbReference>
<dbReference type="InterPro" id="IPR001789">
    <property type="entry name" value="Sig_transdc_resp-reg_receiver"/>
</dbReference>
<proteinExistence type="predicted"/>
<gene>
    <name evidence="3" type="ORF">JMN32_03270</name>
</gene>